<dbReference type="PANTHER" id="PTHR33295:SF8">
    <property type="entry name" value="AAA+ ATPASE DOMAIN-CONTAINING PROTEIN"/>
    <property type="match status" value="1"/>
</dbReference>
<dbReference type="InterPro" id="IPR041682">
    <property type="entry name" value="AAA_14"/>
</dbReference>
<name>A0A1G2BTG3_9BACT</name>
<sequence>MPKNTKKYLEALGIHNLRPALIAYNPWWRTKSFSVPGVPDFKRDAFTQAMRHTEANHGLALLINGPRRVGKTTIINQIIRCLIDEKKIPVNRILFFSLDDPIIQQLPQKDQGTLFEALLAQWAQVAGTALRSSPNTLYCFLDEVQRLPRWELYIKRYVDLRYPIRFIISGSASHTIFRKSLESLLGRLVDISLPPFTFREFVRYHYPERSNFLTKLSEDVLDIGDVSSVVKFNRRLSEAIKQTSIPQWNHYADEYAQKGGFPQLWTMATAAERSAFIDQQFVERVTLEDLRLVKEIRRPEIFHQFLRYAFARTGQEYNLEELASLIHTTRVTLTEALPLLLQTELIRKVERFTGKPVRLRSTHAKLYAADLVLMQGITKIITSLEGEERGRIAETLAHNVIRLFLGVSDVSYYREPSGKQEVDFVARVGSQMTPIEIVYQNQIDSKHRNAIRTFLEAHGKRNSFGILVTKEDWKIEQPILEIPLPLFLLTA</sequence>
<protein>
    <recommendedName>
        <fullName evidence="1">AAA+ ATPase domain-containing protein</fullName>
    </recommendedName>
</protein>
<proteinExistence type="predicted"/>
<dbReference type="InterPro" id="IPR025420">
    <property type="entry name" value="DUF4143"/>
</dbReference>
<dbReference type="PANTHER" id="PTHR33295">
    <property type="entry name" value="ATPASE"/>
    <property type="match status" value="1"/>
</dbReference>
<dbReference type="SMART" id="SM00382">
    <property type="entry name" value="AAA"/>
    <property type="match status" value="1"/>
</dbReference>
<dbReference type="Pfam" id="PF13173">
    <property type="entry name" value="AAA_14"/>
    <property type="match status" value="1"/>
</dbReference>
<accession>A0A1G2BTG3</accession>
<feature type="domain" description="AAA+ ATPase" evidence="1">
    <location>
        <begin position="57"/>
        <end position="195"/>
    </location>
</feature>
<dbReference type="Proteomes" id="UP000178109">
    <property type="component" value="Unassembled WGS sequence"/>
</dbReference>
<evidence type="ECO:0000313" key="3">
    <source>
        <dbReference type="Proteomes" id="UP000178109"/>
    </source>
</evidence>
<dbReference type="InterPro" id="IPR027417">
    <property type="entry name" value="P-loop_NTPase"/>
</dbReference>
<dbReference type="EMBL" id="MHKO01000026">
    <property type="protein sequence ID" value="OGY92206.1"/>
    <property type="molecule type" value="Genomic_DNA"/>
</dbReference>
<evidence type="ECO:0000313" key="2">
    <source>
        <dbReference type="EMBL" id="OGY92206.1"/>
    </source>
</evidence>
<dbReference type="InterPro" id="IPR003593">
    <property type="entry name" value="AAA+_ATPase"/>
</dbReference>
<dbReference type="STRING" id="1798553.A3H70_00960"/>
<organism evidence="2 3">
    <name type="scientific">Candidatus Komeilibacteria bacterium RIFCSPLOWO2_02_FULL_48_11</name>
    <dbReference type="NCBI Taxonomy" id="1798553"/>
    <lineage>
        <taxon>Bacteria</taxon>
        <taxon>Candidatus Komeiliibacteriota</taxon>
    </lineage>
</organism>
<evidence type="ECO:0000259" key="1">
    <source>
        <dbReference type="SMART" id="SM00382"/>
    </source>
</evidence>
<dbReference type="SUPFAM" id="SSF52540">
    <property type="entry name" value="P-loop containing nucleoside triphosphate hydrolases"/>
    <property type="match status" value="1"/>
</dbReference>
<dbReference type="AlphaFoldDB" id="A0A1G2BTG3"/>
<reference evidence="2 3" key="1">
    <citation type="journal article" date="2016" name="Nat. Commun.">
        <title>Thousands of microbial genomes shed light on interconnected biogeochemical processes in an aquifer system.</title>
        <authorList>
            <person name="Anantharaman K."/>
            <person name="Brown C.T."/>
            <person name="Hug L.A."/>
            <person name="Sharon I."/>
            <person name="Castelle C.J."/>
            <person name="Probst A.J."/>
            <person name="Thomas B.C."/>
            <person name="Singh A."/>
            <person name="Wilkins M.J."/>
            <person name="Karaoz U."/>
            <person name="Brodie E.L."/>
            <person name="Williams K.H."/>
            <person name="Hubbard S.S."/>
            <person name="Banfield J.F."/>
        </authorList>
    </citation>
    <scope>NUCLEOTIDE SEQUENCE [LARGE SCALE GENOMIC DNA]</scope>
</reference>
<comment type="caution">
    <text evidence="2">The sequence shown here is derived from an EMBL/GenBank/DDBJ whole genome shotgun (WGS) entry which is preliminary data.</text>
</comment>
<gene>
    <name evidence="2" type="ORF">A3H70_00960</name>
</gene>
<dbReference type="Pfam" id="PF13635">
    <property type="entry name" value="DUF4143"/>
    <property type="match status" value="1"/>
</dbReference>